<dbReference type="EMBL" id="CASHTH010001382">
    <property type="protein sequence ID" value="CAI8014638.1"/>
    <property type="molecule type" value="Genomic_DNA"/>
</dbReference>
<gene>
    <name evidence="2" type="ORF">GBAR_LOCUS9135</name>
</gene>
<dbReference type="AlphaFoldDB" id="A0AA35RN73"/>
<sequence>MMITRRNQRLKLFFAFILGSALTATLFSAAWLDVGWCGKPCSRSSRHRLRGVLGILGATSASKTLPKPYYSREAKPTVNQPSSTPAGITTTTTTLGAPKASFSKPISLLLTQYQG</sequence>
<evidence type="ECO:0000256" key="1">
    <source>
        <dbReference type="SAM" id="MobiDB-lite"/>
    </source>
</evidence>
<proteinExistence type="predicted"/>
<dbReference type="Proteomes" id="UP001174909">
    <property type="component" value="Unassembled WGS sequence"/>
</dbReference>
<feature type="compositionally biased region" description="Polar residues" evidence="1">
    <location>
        <begin position="77"/>
        <end position="88"/>
    </location>
</feature>
<protein>
    <submittedName>
        <fullName evidence="2">Uncharacterized protein</fullName>
    </submittedName>
</protein>
<reference evidence="2" key="1">
    <citation type="submission" date="2023-03" db="EMBL/GenBank/DDBJ databases">
        <authorList>
            <person name="Steffen K."/>
            <person name="Cardenas P."/>
        </authorList>
    </citation>
    <scope>NUCLEOTIDE SEQUENCE</scope>
</reference>
<organism evidence="2 3">
    <name type="scientific">Geodia barretti</name>
    <name type="common">Barrett's horny sponge</name>
    <dbReference type="NCBI Taxonomy" id="519541"/>
    <lineage>
        <taxon>Eukaryota</taxon>
        <taxon>Metazoa</taxon>
        <taxon>Porifera</taxon>
        <taxon>Demospongiae</taxon>
        <taxon>Heteroscleromorpha</taxon>
        <taxon>Tetractinellida</taxon>
        <taxon>Astrophorina</taxon>
        <taxon>Geodiidae</taxon>
        <taxon>Geodia</taxon>
    </lineage>
</organism>
<evidence type="ECO:0000313" key="2">
    <source>
        <dbReference type="EMBL" id="CAI8014638.1"/>
    </source>
</evidence>
<comment type="caution">
    <text evidence="2">The sequence shown here is derived from an EMBL/GenBank/DDBJ whole genome shotgun (WGS) entry which is preliminary data.</text>
</comment>
<keyword evidence="3" id="KW-1185">Reference proteome</keyword>
<evidence type="ECO:0000313" key="3">
    <source>
        <dbReference type="Proteomes" id="UP001174909"/>
    </source>
</evidence>
<feature type="region of interest" description="Disordered" evidence="1">
    <location>
        <begin position="72"/>
        <end position="99"/>
    </location>
</feature>
<name>A0AA35RN73_GEOBA</name>
<accession>A0AA35RN73</accession>